<dbReference type="GO" id="GO:0016301">
    <property type="term" value="F:kinase activity"/>
    <property type="evidence" value="ECO:0007669"/>
    <property type="project" value="UniProtKB-KW"/>
</dbReference>
<evidence type="ECO:0000313" key="5">
    <source>
        <dbReference type="EMBL" id="MFC5753628.1"/>
    </source>
</evidence>
<organism evidence="5 6">
    <name type="scientific">Actinomadura rugatobispora</name>
    <dbReference type="NCBI Taxonomy" id="1994"/>
    <lineage>
        <taxon>Bacteria</taxon>
        <taxon>Bacillati</taxon>
        <taxon>Actinomycetota</taxon>
        <taxon>Actinomycetes</taxon>
        <taxon>Streptosporangiales</taxon>
        <taxon>Thermomonosporaceae</taxon>
        <taxon>Actinomadura</taxon>
    </lineage>
</organism>
<dbReference type="Proteomes" id="UP001596074">
    <property type="component" value="Unassembled WGS sequence"/>
</dbReference>
<reference evidence="6" key="1">
    <citation type="journal article" date="2019" name="Int. J. Syst. Evol. Microbiol.">
        <title>The Global Catalogue of Microorganisms (GCM) 10K type strain sequencing project: providing services to taxonomists for standard genome sequencing and annotation.</title>
        <authorList>
            <consortium name="The Broad Institute Genomics Platform"/>
            <consortium name="The Broad Institute Genome Sequencing Center for Infectious Disease"/>
            <person name="Wu L."/>
            <person name="Ma J."/>
        </authorList>
    </citation>
    <scope>NUCLEOTIDE SEQUENCE [LARGE SCALE GENOMIC DNA]</scope>
    <source>
        <strain evidence="6">KCTC 42087</strain>
    </source>
</reference>
<keyword evidence="1" id="KW-0808">Transferase</keyword>
<proteinExistence type="predicted"/>
<feature type="domain" description="Signal transduction histidine kinase subgroup 3 dimerisation and phosphoacceptor" evidence="4">
    <location>
        <begin position="1"/>
        <end position="62"/>
    </location>
</feature>
<dbReference type="PANTHER" id="PTHR24421">
    <property type="entry name" value="NITRATE/NITRITE SENSOR PROTEIN NARX-RELATED"/>
    <property type="match status" value="1"/>
</dbReference>
<keyword evidence="3" id="KW-0902">Two-component regulatory system</keyword>
<dbReference type="Pfam" id="PF07730">
    <property type="entry name" value="HisKA_3"/>
    <property type="match status" value="1"/>
</dbReference>
<name>A0ABW1AGF4_9ACTN</name>
<gene>
    <name evidence="5" type="ORF">ACFPZN_49105</name>
</gene>
<evidence type="ECO:0000256" key="1">
    <source>
        <dbReference type="ARBA" id="ARBA00022679"/>
    </source>
</evidence>
<evidence type="ECO:0000256" key="3">
    <source>
        <dbReference type="ARBA" id="ARBA00023012"/>
    </source>
</evidence>
<protein>
    <submittedName>
        <fullName evidence="5">Histidine kinase dimerization/phosphoacceptor domain-containing protein</fullName>
    </submittedName>
</protein>
<accession>A0ABW1AGF4</accession>
<keyword evidence="2 5" id="KW-0418">Kinase</keyword>
<comment type="caution">
    <text evidence="5">The sequence shown here is derived from an EMBL/GenBank/DDBJ whole genome shotgun (WGS) entry which is preliminary data.</text>
</comment>
<dbReference type="InterPro" id="IPR011712">
    <property type="entry name" value="Sig_transdc_His_kin_sub3_dim/P"/>
</dbReference>
<sequence>MARDIHDTLAQGLTGIVTHVRAAGRAAGDPRRLGFHLDRVESLATDSLNEARRSVQALRPGPLTGSRLPSCLRRPWRRAQNALLRRATARSLHRSDSPGGSLRDRFLAGSKPASHAIAAVAVPEG</sequence>
<evidence type="ECO:0000313" key="6">
    <source>
        <dbReference type="Proteomes" id="UP001596074"/>
    </source>
</evidence>
<dbReference type="Gene3D" id="1.20.5.1930">
    <property type="match status" value="1"/>
</dbReference>
<keyword evidence="6" id="KW-1185">Reference proteome</keyword>
<evidence type="ECO:0000259" key="4">
    <source>
        <dbReference type="Pfam" id="PF07730"/>
    </source>
</evidence>
<dbReference type="PANTHER" id="PTHR24421:SF62">
    <property type="entry name" value="SENSORY TRANSDUCTION HISTIDINE KINASE"/>
    <property type="match status" value="1"/>
</dbReference>
<evidence type="ECO:0000256" key="2">
    <source>
        <dbReference type="ARBA" id="ARBA00022777"/>
    </source>
</evidence>
<dbReference type="RefSeq" id="WP_378290858.1">
    <property type="nucleotide sequence ID" value="NZ_JBHSON010000117.1"/>
</dbReference>
<dbReference type="InterPro" id="IPR050482">
    <property type="entry name" value="Sensor_HK_TwoCompSys"/>
</dbReference>
<dbReference type="EMBL" id="JBHSON010000117">
    <property type="protein sequence ID" value="MFC5753628.1"/>
    <property type="molecule type" value="Genomic_DNA"/>
</dbReference>